<evidence type="ECO:0000313" key="8">
    <source>
        <dbReference type="Proteomes" id="UP001229025"/>
    </source>
</evidence>
<dbReference type="Gene3D" id="1.10.101.10">
    <property type="entry name" value="PGBD-like superfamily/PGBD"/>
    <property type="match status" value="1"/>
</dbReference>
<evidence type="ECO:0000313" key="7">
    <source>
        <dbReference type="EMBL" id="MDI5884921.1"/>
    </source>
</evidence>
<reference evidence="7 8" key="1">
    <citation type="submission" date="2023-04" db="EMBL/GenBank/DDBJ databases">
        <authorList>
            <person name="Otstavnykh N."/>
            <person name="Seitkalieva A."/>
            <person name="Bystritskaya E."/>
        </authorList>
    </citation>
    <scope>NUCLEOTIDE SEQUENCE [LARGE SCALE GENOMIC DNA]</scope>
    <source>
        <strain evidence="7 8">NRIC 0815</strain>
    </source>
</reference>
<accession>A0ABT6UQD2</accession>
<protein>
    <recommendedName>
        <fullName evidence="3">N-acetylmuramoyl-L-alanine amidase</fullName>
        <ecNumber evidence="3">3.5.1.28</ecNumber>
    </recommendedName>
</protein>
<dbReference type="Pfam" id="PF01510">
    <property type="entry name" value="Amidase_2"/>
    <property type="match status" value="1"/>
</dbReference>
<reference evidence="8" key="2">
    <citation type="submission" date="2023-07" db="EMBL/GenBank/DDBJ databases">
        <title>Genome-based characterization of strain KMM 296 and proposal for reclassification of Cobetia litoralis and Cobetia pacifica, and emended description of the species Cobetia amphilecti and Cobetia marina.</title>
        <authorList>
            <person name="Balabanova L."/>
            <person name="Nedashkovskaya O."/>
        </authorList>
    </citation>
    <scope>NUCLEOTIDE SEQUENCE [LARGE SCALE GENOMIC DNA]</scope>
    <source>
        <strain evidence="8">NRIC 0815</strain>
    </source>
</reference>
<dbReference type="SMART" id="SM00644">
    <property type="entry name" value="Ami_2"/>
    <property type="match status" value="1"/>
</dbReference>
<keyword evidence="4 7" id="KW-0378">Hydrolase</keyword>
<sequence length="332" mass="35747">MTPRTCSPRPCSPRPCSPPSFSSRFFSSRFLSRCLLLLAAAALTVLLAGCGTQPGSGAGDGSDIFDWVTSTPNGKSNSRVRHLVLHYTDDDLRGSLISLTGSQVSAHYLLSAPMPATGLPRVYPLVPEARRAWHAGVSQWGERSNLNDTSIGIEIVNAGPRALVPLEAGEQEDARAAVARRWSPSRDFAPWSEAQIAALITLLKPIIARHGIKAVDVVGHSDIAPERKTDPGSRFPWQRLHDAGIGAWPRASDVLCFQRQLASEDLPSQQVLLTALTHYGYPVDAARPELSIAAFQAHFRPGAISGAFDAESAAILLALNTRYRQSLGCQPT</sequence>
<dbReference type="SUPFAM" id="SSF55846">
    <property type="entry name" value="N-acetylmuramoyl-L-alanine amidase-like"/>
    <property type="match status" value="1"/>
</dbReference>
<name>A0ABT6UQD2_9GAMM</name>
<evidence type="ECO:0000259" key="6">
    <source>
        <dbReference type="SMART" id="SM00644"/>
    </source>
</evidence>
<dbReference type="SUPFAM" id="SSF47090">
    <property type="entry name" value="PGBD-like"/>
    <property type="match status" value="1"/>
</dbReference>
<dbReference type="InterPro" id="IPR002502">
    <property type="entry name" value="Amidase_domain"/>
</dbReference>
<proteinExistence type="inferred from homology"/>
<dbReference type="RefSeq" id="WP_131432179.1">
    <property type="nucleotide sequence ID" value="NZ_JASCSA010000008.1"/>
</dbReference>
<dbReference type="EMBL" id="JASCSA010000008">
    <property type="protein sequence ID" value="MDI5884921.1"/>
    <property type="molecule type" value="Genomic_DNA"/>
</dbReference>
<organism evidence="7 8">
    <name type="scientific">Cobetia amphilecti</name>
    <dbReference type="NCBI Taxonomy" id="1055104"/>
    <lineage>
        <taxon>Bacteria</taxon>
        <taxon>Pseudomonadati</taxon>
        <taxon>Pseudomonadota</taxon>
        <taxon>Gammaproteobacteria</taxon>
        <taxon>Oceanospirillales</taxon>
        <taxon>Halomonadaceae</taxon>
        <taxon>Cobetia</taxon>
    </lineage>
</organism>
<dbReference type="CDD" id="cd06583">
    <property type="entry name" value="PGRP"/>
    <property type="match status" value="1"/>
</dbReference>
<evidence type="ECO:0000256" key="5">
    <source>
        <dbReference type="ARBA" id="ARBA00023316"/>
    </source>
</evidence>
<evidence type="ECO:0000256" key="1">
    <source>
        <dbReference type="ARBA" id="ARBA00001561"/>
    </source>
</evidence>
<dbReference type="InterPro" id="IPR036505">
    <property type="entry name" value="Amidase/PGRP_sf"/>
</dbReference>
<comment type="similarity">
    <text evidence="2">Belongs to the N-acetylmuramoyl-L-alanine amidase 2 family.</text>
</comment>
<evidence type="ECO:0000256" key="2">
    <source>
        <dbReference type="ARBA" id="ARBA00007553"/>
    </source>
</evidence>
<comment type="catalytic activity">
    <reaction evidence="1">
        <text>Hydrolyzes the link between N-acetylmuramoyl residues and L-amino acid residues in certain cell-wall glycopeptides.</text>
        <dbReference type="EC" id="3.5.1.28"/>
    </reaction>
</comment>
<dbReference type="PANTHER" id="PTHR30417:SF1">
    <property type="entry name" value="N-ACETYLMURAMOYL-L-ALANINE AMIDASE AMID"/>
    <property type="match status" value="1"/>
</dbReference>
<keyword evidence="8" id="KW-1185">Reference proteome</keyword>
<dbReference type="InterPro" id="IPR036366">
    <property type="entry name" value="PGBDSf"/>
</dbReference>
<dbReference type="PANTHER" id="PTHR30417">
    <property type="entry name" value="N-ACETYLMURAMOYL-L-ALANINE AMIDASE AMID"/>
    <property type="match status" value="1"/>
</dbReference>
<dbReference type="InterPro" id="IPR036365">
    <property type="entry name" value="PGBD-like_sf"/>
</dbReference>
<evidence type="ECO:0000256" key="3">
    <source>
        <dbReference type="ARBA" id="ARBA00011901"/>
    </source>
</evidence>
<dbReference type="InterPro" id="IPR051206">
    <property type="entry name" value="NAMLAA_amidase_2"/>
</dbReference>
<feature type="domain" description="N-acetylmuramoyl-L-alanine amidase" evidence="6">
    <location>
        <begin position="69"/>
        <end position="232"/>
    </location>
</feature>
<evidence type="ECO:0000256" key="4">
    <source>
        <dbReference type="ARBA" id="ARBA00022801"/>
    </source>
</evidence>
<keyword evidence="5" id="KW-0961">Cell wall biogenesis/degradation</keyword>
<comment type="caution">
    <text evidence="7">The sequence shown here is derived from an EMBL/GenBank/DDBJ whole genome shotgun (WGS) entry which is preliminary data.</text>
</comment>
<dbReference type="GO" id="GO:0008745">
    <property type="term" value="F:N-acetylmuramoyl-L-alanine amidase activity"/>
    <property type="evidence" value="ECO:0007669"/>
    <property type="project" value="UniProtKB-EC"/>
</dbReference>
<dbReference type="Proteomes" id="UP001229025">
    <property type="component" value="Unassembled WGS sequence"/>
</dbReference>
<dbReference type="Gene3D" id="3.40.80.10">
    <property type="entry name" value="Peptidoglycan recognition protein-like"/>
    <property type="match status" value="1"/>
</dbReference>
<gene>
    <name evidence="7" type="ORF">QLT01_11210</name>
</gene>
<dbReference type="EC" id="3.5.1.28" evidence="3"/>